<protein>
    <recommendedName>
        <fullName evidence="3">AIG1-type G domain-containing protein</fullName>
    </recommendedName>
</protein>
<sequence>MAKQQQQDTRLVAVMGETGAGKSSRKDGLTVTLVDASGFDGYGAEDTKTDAEILQMIAEFLKTQYEEKRKISGVMFLLPITAAPAGITPKNMRMFKRLCGNGQLKTVVVVTTRWNEACYSEEGLEEAEQLEVSLMESEGLLKDLKDAGARFLRAGHFSKETPQPAGAQYQSHVAVVETLLGLEPVYLQIQETARGKPIQETAVGSVLEKEFEDLRNTLNERVNSIQKTVEYLQSATDIEKEDQEKHNEALHLRIKKEWEKLH</sequence>
<evidence type="ECO:0000313" key="1">
    <source>
        <dbReference type="EMBL" id="KAJ2921622.1"/>
    </source>
</evidence>
<dbReference type="EMBL" id="JANBPK010001572">
    <property type="protein sequence ID" value="KAJ2921622.1"/>
    <property type="molecule type" value="Genomic_DNA"/>
</dbReference>
<dbReference type="InterPro" id="IPR027417">
    <property type="entry name" value="P-loop_NTPase"/>
</dbReference>
<keyword evidence="2" id="KW-1185">Reference proteome</keyword>
<feature type="non-terminal residue" evidence="1">
    <location>
        <position position="262"/>
    </location>
</feature>
<dbReference type="Proteomes" id="UP001140091">
    <property type="component" value="Unassembled WGS sequence"/>
</dbReference>
<dbReference type="OrthoDB" id="2614383at2759"/>
<dbReference type="AlphaFoldDB" id="A0A9W8M9F5"/>
<accession>A0A9W8M9F5</accession>
<reference evidence="1" key="1">
    <citation type="submission" date="2022-06" db="EMBL/GenBank/DDBJ databases">
        <title>Genome Sequence of Candolleomyces eurysporus.</title>
        <authorList>
            <person name="Buettner E."/>
        </authorList>
    </citation>
    <scope>NUCLEOTIDE SEQUENCE</scope>
    <source>
        <strain evidence="1">VTCC 930004</strain>
    </source>
</reference>
<dbReference type="Gene3D" id="3.40.50.300">
    <property type="entry name" value="P-loop containing nucleotide triphosphate hydrolases"/>
    <property type="match status" value="1"/>
</dbReference>
<evidence type="ECO:0008006" key="3">
    <source>
        <dbReference type="Google" id="ProtNLM"/>
    </source>
</evidence>
<gene>
    <name evidence="1" type="ORF">H1R20_g15475</name>
</gene>
<proteinExistence type="predicted"/>
<evidence type="ECO:0000313" key="2">
    <source>
        <dbReference type="Proteomes" id="UP001140091"/>
    </source>
</evidence>
<comment type="caution">
    <text evidence="1">The sequence shown here is derived from an EMBL/GenBank/DDBJ whole genome shotgun (WGS) entry which is preliminary data.</text>
</comment>
<organism evidence="1 2">
    <name type="scientific">Candolleomyces eurysporus</name>
    <dbReference type="NCBI Taxonomy" id="2828524"/>
    <lineage>
        <taxon>Eukaryota</taxon>
        <taxon>Fungi</taxon>
        <taxon>Dikarya</taxon>
        <taxon>Basidiomycota</taxon>
        <taxon>Agaricomycotina</taxon>
        <taxon>Agaricomycetes</taxon>
        <taxon>Agaricomycetidae</taxon>
        <taxon>Agaricales</taxon>
        <taxon>Agaricineae</taxon>
        <taxon>Psathyrellaceae</taxon>
        <taxon>Candolleomyces</taxon>
    </lineage>
</organism>
<name>A0A9W8M9F5_9AGAR</name>
<dbReference type="SUPFAM" id="SSF52540">
    <property type="entry name" value="P-loop containing nucleoside triphosphate hydrolases"/>
    <property type="match status" value="1"/>
</dbReference>